<organism evidence="8 9">
    <name type="scientific">Acrobeloides nanus</name>
    <dbReference type="NCBI Taxonomy" id="290746"/>
    <lineage>
        <taxon>Eukaryota</taxon>
        <taxon>Metazoa</taxon>
        <taxon>Ecdysozoa</taxon>
        <taxon>Nematoda</taxon>
        <taxon>Chromadorea</taxon>
        <taxon>Rhabditida</taxon>
        <taxon>Tylenchina</taxon>
        <taxon>Cephalobomorpha</taxon>
        <taxon>Cephaloboidea</taxon>
        <taxon>Cephalobidae</taxon>
        <taxon>Acrobeloides</taxon>
    </lineage>
</organism>
<dbReference type="GO" id="GO:0070847">
    <property type="term" value="C:core mediator complex"/>
    <property type="evidence" value="ECO:0007669"/>
    <property type="project" value="TreeGrafter"/>
</dbReference>
<dbReference type="WBParaSite" id="ACRNAN_Path_492.g1836.t1">
    <property type="protein sequence ID" value="ACRNAN_Path_492.g1836.t1"/>
    <property type="gene ID" value="ACRNAN_Path_492.g1836"/>
</dbReference>
<dbReference type="Pfam" id="PF05983">
    <property type="entry name" value="Med7"/>
    <property type="match status" value="1"/>
</dbReference>
<evidence type="ECO:0000256" key="1">
    <source>
        <dbReference type="ARBA" id="ARBA00004123"/>
    </source>
</evidence>
<keyword evidence="5 6" id="KW-0539">Nucleus</keyword>
<dbReference type="PANTHER" id="PTHR21428:SF11">
    <property type="entry name" value="MEDIATOR OF RNA POLYMERASE II TRANSCRIPTION SUBUNIT 7"/>
    <property type="match status" value="1"/>
</dbReference>
<evidence type="ECO:0000256" key="2">
    <source>
        <dbReference type="ARBA" id="ARBA00009994"/>
    </source>
</evidence>
<comment type="function">
    <text evidence="6">Component of the Mediator complex, a coactivator involved in the regulated transcription of nearly all RNA polymerase II-dependent genes. Mediator functions as a bridge to convey information from gene-specific regulatory proteins to the basal RNA polymerase II transcription machinery.</text>
</comment>
<keyword evidence="6" id="KW-0010">Activator</keyword>
<comment type="subunit">
    <text evidence="6">Component of the Mediator complex.</text>
</comment>
<reference evidence="9" key="1">
    <citation type="submission" date="2022-11" db="UniProtKB">
        <authorList>
            <consortium name="WormBaseParasite"/>
        </authorList>
    </citation>
    <scope>IDENTIFICATION</scope>
</reference>
<dbReference type="InterPro" id="IPR009244">
    <property type="entry name" value="Mediatior_Med7"/>
</dbReference>
<dbReference type="Gene3D" id="6.10.140.200">
    <property type="match status" value="1"/>
</dbReference>
<dbReference type="AlphaFoldDB" id="A0A914C7B5"/>
<evidence type="ECO:0000313" key="8">
    <source>
        <dbReference type="Proteomes" id="UP000887540"/>
    </source>
</evidence>
<dbReference type="GO" id="GO:0016592">
    <property type="term" value="C:mediator complex"/>
    <property type="evidence" value="ECO:0007669"/>
    <property type="project" value="InterPro"/>
</dbReference>
<evidence type="ECO:0000256" key="5">
    <source>
        <dbReference type="ARBA" id="ARBA00023242"/>
    </source>
</evidence>
<evidence type="ECO:0000256" key="3">
    <source>
        <dbReference type="ARBA" id="ARBA00023015"/>
    </source>
</evidence>
<dbReference type="GO" id="GO:0003712">
    <property type="term" value="F:transcription coregulator activity"/>
    <property type="evidence" value="ECO:0007669"/>
    <property type="project" value="InterPro"/>
</dbReference>
<dbReference type="PANTHER" id="PTHR21428">
    <property type="entry name" value="MEDIATOR OF RNA POLYMERASE II TRANSCRIPTION SUBUNIT 7"/>
    <property type="match status" value="1"/>
</dbReference>
<name>A0A914C7B5_9BILA</name>
<feature type="region of interest" description="Disordered" evidence="7">
    <location>
        <begin position="193"/>
        <end position="215"/>
    </location>
</feature>
<evidence type="ECO:0000313" key="9">
    <source>
        <dbReference type="WBParaSite" id="ACRNAN_Path_492.g1836.t1"/>
    </source>
</evidence>
<keyword evidence="3 6" id="KW-0805">Transcription regulation</keyword>
<proteinExistence type="inferred from homology"/>
<dbReference type="SUPFAM" id="SSF140718">
    <property type="entry name" value="Mediator hinge subcomplex-like"/>
    <property type="match status" value="1"/>
</dbReference>
<protein>
    <recommendedName>
        <fullName evidence="6">Mediator of RNA polymerase II transcription subunit 7</fullName>
    </recommendedName>
</protein>
<dbReference type="GO" id="GO:0006357">
    <property type="term" value="P:regulation of transcription by RNA polymerase II"/>
    <property type="evidence" value="ECO:0007669"/>
    <property type="project" value="InterPro"/>
</dbReference>
<evidence type="ECO:0000256" key="6">
    <source>
        <dbReference type="RuleBase" id="RU364060"/>
    </source>
</evidence>
<dbReference type="InterPro" id="IPR044888">
    <property type="entry name" value="Mediatior_Med7_sf"/>
</dbReference>
<keyword evidence="4 6" id="KW-0804">Transcription</keyword>
<evidence type="ECO:0000256" key="7">
    <source>
        <dbReference type="SAM" id="MobiDB-lite"/>
    </source>
</evidence>
<comment type="similarity">
    <text evidence="2 6">Belongs to the Mediator complex subunit 7 family.</text>
</comment>
<evidence type="ECO:0000256" key="4">
    <source>
        <dbReference type="ARBA" id="ARBA00023163"/>
    </source>
</evidence>
<accession>A0A914C7B5</accession>
<feature type="compositionally biased region" description="Polar residues" evidence="7">
    <location>
        <begin position="202"/>
        <end position="213"/>
    </location>
</feature>
<dbReference type="InterPro" id="IPR037212">
    <property type="entry name" value="Med7/Med21-like"/>
</dbReference>
<dbReference type="Proteomes" id="UP000887540">
    <property type="component" value="Unplaced"/>
</dbReference>
<keyword evidence="8" id="KW-1185">Reference proteome</keyword>
<comment type="subcellular location">
    <subcellularLocation>
        <location evidence="1 6">Nucleus</location>
    </subcellularLocation>
</comment>
<sequence length="273" mass="31453">MANIPPQGSAVSPFPAPPEYAQMYTSANIKTRKVLAPPPVPSKFTVYGEEYNLEDEMIPSLASMKIQQLYPSNANWRNELKKLNRSAVAAFLDLIQILIRSPDHPERAEKINQIRLIFINMHHLINEYRPIQARDTLRIMLENQVKDINEVTKKLRRFLDIGNEVLSNIKKSLQVLPYNEGIPEYPLTWTVEKEPASENQEKPSSSYPQSSEPTGYKSLEELTFIFQREKFMLEQLEKDGQESLEGRSKIDKARQRFKGFYSSTTSDDLMDLS</sequence>